<gene>
    <name evidence="1" type="ORF">HPB49_009979</name>
</gene>
<evidence type="ECO:0000313" key="2">
    <source>
        <dbReference type="Proteomes" id="UP000821865"/>
    </source>
</evidence>
<keyword evidence="2" id="KW-1185">Reference proteome</keyword>
<evidence type="ECO:0000313" key="1">
    <source>
        <dbReference type="EMBL" id="KAH7979580.1"/>
    </source>
</evidence>
<sequence>MARNDSASGTALQQSLPAVAPASSVEDMSDCCSMDTSTAANSCDQSVQVNIRSNSSVLVTERAKWIRKEKGLRSQLLRLQQTIDKYKMELKMLHEDALVADVSYIKERVEEKEPAARFLIDQIQNFRKKRPSWCEETTRHVVLRHLSARAYEHIRGEMLLKFPCRKTLSNYLGTTSGETGFSKLAEDCLRVEAESLSVPQSRVCSLIVDEMKIKEKLQYNKEQDSFVGHSDISF</sequence>
<accession>A0ACB8DZ97</accession>
<dbReference type="Proteomes" id="UP000821865">
    <property type="component" value="Chromosome 1"/>
</dbReference>
<organism evidence="1 2">
    <name type="scientific">Dermacentor silvarum</name>
    <name type="common">Tick</name>
    <dbReference type="NCBI Taxonomy" id="543639"/>
    <lineage>
        <taxon>Eukaryota</taxon>
        <taxon>Metazoa</taxon>
        <taxon>Ecdysozoa</taxon>
        <taxon>Arthropoda</taxon>
        <taxon>Chelicerata</taxon>
        <taxon>Arachnida</taxon>
        <taxon>Acari</taxon>
        <taxon>Parasitiformes</taxon>
        <taxon>Ixodida</taxon>
        <taxon>Ixodoidea</taxon>
        <taxon>Ixodidae</taxon>
        <taxon>Rhipicephalinae</taxon>
        <taxon>Dermacentor</taxon>
    </lineage>
</organism>
<dbReference type="EMBL" id="CM023470">
    <property type="protein sequence ID" value="KAH7979580.1"/>
    <property type="molecule type" value="Genomic_DNA"/>
</dbReference>
<comment type="caution">
    <text evidence="1">The sequence shown here is derived from an EMBL/GenBank/DDBJ whole genome shotgun (WGS) entry which is preliminary data.</text>
</comment>
<protein>
    <submittedName>
        <fullName evidence="1">Uncharacterized protein</fullName>
    </submittedName>
</protein>
<reference evidence="1" key="1">
    <citation type="submission" date="2020-05" db="EMBL/GenBank/DDBJ databases">
        <title>Large-scale comparative analyses of tick genomes elucidate their genetic diversity and vector capacities.</title>
        <authorList>
            <person name="Jia N."/>
            <person name="Wang J."/>
            <person name="Shi W."/>
            <person name="Du L."/>
            <person name="Sun Y."/>
            <person name="Zhan W."/>
            <person name="Jiang J."/>
            <person name="Wang Q."/>
            <person name="Zhang B."/>
            <person name="Ji P."/>
            <person name="Sakyi L.B."/>
            <person name="Cui X."/>
            <person name="Yuan T."/>
            <person name="Jiang B."/>
            <person name="Yang W."/>
            <person name="Lam T.T.-Y."/>
            <person name="Chang Q."/>
            <person name="Ding S."/>
            <person name="Wang X."/>
            <person name="Zhu J."/>
            <person name="Ruan X."/>
            <person name="Zhao L."/>
            <person name="Wei J."/>
            <person name="Que T."/>
            <person name="Du C."/>
            <person name="Cheng J."/>
            <person name="Dai P."/>
            <person name="Han X."/>
            <person name="Huang E."/>
            <person name="Gao Y."/>
            <person name="Liu J."/>
            <person name="Shao H."/>
            <person name="Ye R."/>
            <person name="Li L."/>
            <person name="Wei W."/>
            <person name="Wang X."/>
            <person name="Wang C."/>
            <person name="Yang T."/>
            <person name="Huo Q."/>
            <person name="Li W."/>
            <person name="Guo W."/>
            <person name="Chen H."/>
            <person name="Zhou L."/>
            <person name="Ni X."/>
            <person name="Tian J."/>
            <person name="Zhou Y."/>
            <person name="Sheng Y."/>
            <person name="Liu T."/>
            <person name="Pan Y."/>
            <person name="Xia L."/>
            <person name="Li J."/>
            <person name="Zhao F."/>
            <person name="Cao W."/>
        </authorList>
    </citation>
    <scope>NUCLEOTIDE SEQUENCE</scope>
    <source>
        <strain evidence="1">Dsil-2018</strain>
    </source>
</reference>
<name>A0ACB8DZ97_DERSI</name>
<proteinExistence type="predicted"/>